<evidence type="ECO:0000313" key="2">
    <source>
        <dbReference type="Proteomes" id="UP000053820"/>
    </source>
</evidence>
<gene>
    <name evidence="1" type="ORF">HYDPIDRAFT_95443</name>
</gene>
<dbReference type="HOGENOM" id="CLU_094687_0_0_1"/>
<dbReference type="AlphaFoldDB" id="A0A0C9WCY8"/>
<keyword evidence="2" id="KW-1185">Reference proteome</keyword>
<reference evidence="1 2" key="1">
    <citation type="submission" date="2014-04" db="EMBL/GenBank/DDBJ databases">
        <title>Evolutionary Origins and Diversification of the Mycorrhizal Mutualists.</title>
        <authorList>
            <consortium name="DOE Joint Genome Institute"/>
            <consortium name="Mycorrhizal Genomics Consortium"/>
            <person name="Kohler A."/>
            <person name="Kuo A."/>
            <person name="Nagy L.G."/>
            <person name="Floudas D."/>
            <person name="Copeland A."/>
            <person name="Barry K.W."/>
            <person name="Cichocki N."/>
            <person name="Veneault-Fourrey C."/>
            <person name="LaButti K."/>
            <person name="Lindquist E.A."/>
            <person name="Lipzen A."/>
            <person name="Lundell T."/>
            <person name="Morin E."/>
            <person name="Murat C."/>
            <person name="Riley R."/>
            <person name="Ohm R."/>
            <person name="Sun H."/>
            <person name="Tunlid A."/>
            <person name="Henrissat B."/>
            <person name="Grigoriev I.V."/>
            <person name="Hibbett D.S."/>
            <person name="Martin F."/>
        </authorList>
    </citation>
    <scope>NUCLEOTIDE SEQUENCE [LARGE SCALE GENOMIC DNA]</scope>
    <source>
        <strain evidence="1 2">MD-312</strain>
    </source>
</reference>
<dbReference type="EMBL" id="KN839858">
    <property type="protein sequence ID" value="KIJ62032.1"/>
    <property type="molecule type" value="Genomic_DNA"/>
</dbReference>
<dbReference type="OrthoDB" id="3269405at2759"/>
<organism evidence="1 2">
    <name type="scientific">Hydnomerulius pinastri MD-312</name>
    <dbReference type="NCBI Taxonomy" id="994086"/>
    <lineage>
        <taxon>Eukaryota</taxon>
        <taxon>Fungi</taxon>
        <taxon>Dikarya</taxon>
        <taxon>Basidiomycota</taxon>
        <taxon>Agaricomycotina</taxon>
        <taxon>Agaricomycetes</taxon>
        <taxon>Agaricomycetidae</taxon>
        <taxon>Boletales</taxon>
        <taxon>Boletales incertae sedis</taxon>
        <taxon>Leucogyrophana</taxon>
    </lineage>
</organism>
<evidence type="ECO:0000313" key="1">
    <source>
        <dbReference type="EMBL" id="KIJ62032.1"/>
    </source>
</evidence>
<name>A0A0C9WCY8_9AGAM</name>
<sequence length="211" mass="24584">MRKETKKNILKSWQDSGHSVAEDCRKTWNQLRTDAIRFIADGTAEFVPQSLYRPYTATDRERYLEQVVLSEPIIFVMGKPFEWGIPLKDALKGDVKRLLDNDDLVFEDCGPSVFIRICWPGYAPFRRQIPSRDFRKEKGPITKGKLAKTLAITVRRFIKEKSDKATEDEADPNPRWKVGSRHIQVEDLILVSLHHVSKGSWQPQFRMRRTI</sequence>
<protein>
    <submittedName>
        <fullName evidence="1">Uncharacterized protein</fullName>
    </submittedName>
</protein>
<accession>A0A0C9WCY8</accession>
<proteinExistence type="predicted"/>
<dbReference type="Proteomes" id="UP000053820">
    <property type="component" value="Unassembled WGS sequence"/>
</dbReference>